<dbReference type="InterPro" id="IPR018203">
    <property type="entry name" value="GDP_dissociation_inhibitor"/>
</dbReference>
<evidence type="ECO:0000256" key="7">
    <source>
        <dbReference type="ARBA" id="ARBA00023027"/>
    </source>
</evidence>
<name>A0A1V9YQ61_ACHHY</name>
<dbReference type="PANTHER" id="PTHR46091:SF3">
    <property type="entry name" value="AMINE OXIDASE DOMAIN-CONTAINING PROTEIN"/>
    <property type="match status" value="1"/>
</dbReference>
<dbReference type="Gene3D" id="3.50.50.60">
    <property type="entry name" value="FAD/NAD(P)-binding domain"/>
    <property type="match status" value="2"/>
</dbReference>
<evidence type="ECO:0008006" key="11">
    <source>
        <dbReference type="Google" id="ProtNLM"/>
    </source>
</evidence>
<evidence type="ECO:0000256" key="4">
    <source>
        <dbReference type="ARBA" id="ARBA00022729"/>
    </source>
</evidence>
<dbReference type="SUPFAM" id="SSF51905">
    <property type="entry name" value="FAD/NAD(P)-binding domain"/>
    <property type="match status" value="1"/>
</dbReference>
<evidence type="ECO:0000256" key="1">
    <source>
        <dbReference type="ARBA" id="ARBA00005593"/>
    </source>
</evidence>
<accession>A0A1V9YQ61</accession>
<dbReference type="Proteomes" id="UP000243579">
    <property type="component" value="Unassembled WGS sequence"/>
</dbReference>
<dbReference type="AlphaFoldDB" id="A0A1V9YQ61"/>
<organism evidence="9 10">
    <name type="scientific">Achlya hypogyna</name>
    <name type="common">Oomycete</name>
    <name type="synonym">Protoachlya hypogyna</name>
    <dbReference type="NCBI Taxonomy" id="1202772"/>
    <lineage>
        <taxon>Eukaryota</taxon>
        <taxon>Sar</taxon>
        <taxon>Stramenopiles</taxon>
        <taxon>Oomycota</taxon>
        <taxon>Saprolegniomycetes</taxon>
        <taxon>Saprolegniales</taxon>
        <taxon>Achlyaceae</taxon>
        <taxon>Achlya</taxon>
    </lineage>
</organism>
<reference evidence="9 10" key="1">
    <citation type="journal article" date="2014" name="Genome Biol. Evol.">
        <title>The secreted proteins of Achlya hypogyna and Thraustotheca clavata identify the ancestral oomycete secretome and reveal gene acquisitions by horizontal gene transfer.</title>
        <authorList>
            <person name="Misner I."/>
            <person name="Blouin N."/>
            <person name="Leonard G."/>
            <person name="Richards T.A."/>
            <person name="Lane C.E."/>
        </authorList>
    </citation>
    <scope>NUCLEOTIDE SEQUENCE [LARGE SCALE GENOMIC DNA]</scope>
    <source>
        <strain evidence="9 10">ATCC 48635</strain>
    </source>
</reference>
<keyword evidence="4" id="KW-0732">Signal</keyword>
<dbReference type="OrthoDB" id="38045at2759"/>
<comment type="caution">
    <text evidence="9">The sequence shown here is derived from an EMBL/GenBank/DDBJ whole genome shotgun (WGS) entry which is preliminary data.</text>
</comment>
<keyword evidence="5" id="KW-0274">FAD</keyword>
<evidence type="ECO:0000313" key="10">
    <source>
        <dbReference type="Proteomes" id="UP000243579"/>
    </source>
</evidence>
<evidence type="ECO:0000256" key="3">
    <source>
        <dbReference type="ARBA" id="ARBA00022630"/>
    </source>
</evidence>
<evidence type="ECO:0000256" key="5">
    <source>
        <dbReference type="ARBA" id="ARBA00022827"/>
    </source>
</evidence>
<dbReference type="GO" id="GO:0005092">
    <property type="term" value="F:GDP-dissociation inhibitor activity"/>
    <property type="evidence" value="ECO:0007669"/>
    <property type="project" value="InterPro"/>
</dbReference>
<keyword evidence="8" id="KW-1133">Transmembrane helix</keyword>
<evidence type="ECO:0000256" key="6">
    <source>
        <dbReference type="ARBA" id="ARBA00022857"/>
    </source>
</evidence>
<dbReference type="GO" id="GO:0007264">
    <property type="term" value="P:small GTPase-mediated signal transduction"/>
    <property type="evidence" value="ECO:0007669"/>
    <property type="project" value="InterPro"/>
</dbReference>
<keyword evidence="6" id="KW-0521">NADP</keyword>
<keyword evidence="10" id="KW-1185">Reference proteome</keyword>
<keyword evidence="8" id="KW-0472">Membrane</keyword>
<sequence length="551" mass="60984">MKVITDPASLLLIGIISLPVLFYLVKPSPRRPRRYPVPLTDEELIKQGFSPKKLPEHIDIIVIGSGIGGLTVASALAQEGKRVVVLEQHDVAGGNTHTFEEKGFEFDTGLHYIGGCLDNKHRPTRQLFDFLTNHGVEFQRLGDIVDVVVAEGPSQARDEVHIAASHEELRAQLKTKFPLDHAAIDTFFKLSREASASFRYLFGLQLVPQWLRGLYRWWYRRHFQLMSTRTKEVLESITTNPALRGAYYPIGGPSVIAKAFSRVIESYGGKVLVRAPVSSLLVSPDGAAIGVTVKGHDVYAPVVISSIGAPLTYTTLVPQPHQHRVKHLTEEFLGKESLQSPCSLMSLFIGFKTPRAPLPLHNLWKYQTWDHDANFSANRADPNAPFSALFMSFPSAKDPTYAARHPERHVALVIGANFYEHVEAFKDGRVKHRGPEYEALKAGWKARLLDEFLAEFPQVDRASVVFTELGTALTNDYYLGNYKGAIYGLGHTPERFASDIINPRTPIANLYLTGQDVVSCGIVGAMFGGLTTAAVVSPAFFKRLGSLMTPS</sequence>
<keyword evidence="3" id="KW-0285">Flavoprotein</keyword>
<dbReference type="EMBL" id="JNBR01001420">
    <property type="protein sequence ID" value="OQR87872.1"/>
    <property type="molecule type" value="Genomic_DNA"/>
</dbReference>
<dbReference type="Pfam" id="PF13450">
    <property type="entry name" value="NAD_binding_8"/>
    <property type="match status" value="1"/>
</dbReference>
<comment type="similarity">
    <text evidence="1">Belongs to the Rab GDI family.</text>
</comment>
<feature type="transmembrane region" description="Helical" evidence="8">
    <location>
        <begin position="6"/>
        <end position="25"/>
    </location>
</feature>
<comment type="similarity">
    <text evidence="2">Belongs to the carotenoid/retinoid oxidoreductase family. CrtISO subfamily.</text>
</comment>
<dbReference type="InterPro" id="IPR052206">
    <property type="entry name" value="Retinol_saturase"/>
</dbReference>
<dbReference type="PRINTS" id="PR00891">
    <property type="entry name" value="RABGDIREP"/>
</dbReference>
<proteinExistence type="inferred from homology"/>
<dbReference type="InterPro" id="IPR036188">
    <property type="entry name" value="FAD/NAD-bd_sf"/>
</dbReference>
<evidence type="ECO:0000313" key="9">
    <source>
        <dbReference type="EMBL" id="OQR87872.1"/>
    </source>
</evidence>
<protein>
    <recommendedName>
        <fullName evidence="11">Amine oxidase domain-containing protein</fullName>
    </recommendedName>
</protein>
<keyword evidence="7" id="KW-0520">NAD</keyword>
<keyword evidence="8" id="KW-0812">Transmembrane</keyword>
<dbReference type="STRING" id="1202772.A0A1V9YQ61"/>
<dbReference type="PANTHER" id="PTHR46091">
    <property type="entry name" value="BLR7054 PROTEIN"/>
    <property type="match status" value="1"/>
</dbReference>
<gene>
    <name evidence="9" type="ORF">ACHHYP_20346</name>
</gene>
<evidence type="ECO:0000256" key="8">
    <source>
        <dbReference type="SAM" id="Phobius"/>
    </source>
</evidence>
<evidence type="ECO:0000256" key="2">
    <source>
        <dbReference type="ARBA" id="ARBA00005855"/>
    </source>
</evidence>